<evidence type="ECO:0000313" key="4">
    <source>
        <dbReference type="Proteomes" id="UP000231962"/>
    </source>
</evidence>
<evidence type="ECO:0000313" key="3">
    <source>
        <dbReference type="EMBL" id="PJZ71937.1"/>
    </source>
</evidence>
<protein>
    <submittedName>
        <fullName evidence="3">Uncharacterized protein</fullName>
    </submittedName>
</protein>
<dbReference type="OrthoDB" id="345427at2"/>
<feature type="compositionally biased region" description="Polar residues" evidence="1">
    <location>
        <begin position="145"/>
        <end position="158"/>
    </location>
</feature>
<keyword evidence="4" id="KW-1185">Reference proteome</keyword>
<dbReference type="EMBL" id="NPDY01000031">
    <property type="protein sequence ID" value="PJZ68159.1"/>
    <property type="molecule type" value="Genomic_DNA"/>
</dbReference>
<organism evidence="3 5">
    <name type="scientific">Leptospira perolatii</name>
    <dbReference type="NCBI Taxonomy" id="2023191"/>
    <lineage>
        <taxon>Bacteria</taxon>
        <taxon>Pseudomonadati</taxon>
        <taxon>Spirochaetota</taxon>
        <taxon>Spirochaetia</taxon>
        <taxon>Leptospirales</taxon>
        <taxon>Leptospiraceae</taxon>
        <taxon>Leptospira</taxon>
    </lineage>
</organism>
<dbReference type="EMBL" id="NPDZ01000016">
    <property type="protein sequence ID" value="PJZ71937.1"/>
    <property type="molecule type" value="Genomic_DNA"/>
</dbReference>
<accession>A0A2M9ZIP6</accession>
<dbReference type="AlphaFoldDB" id="A0A2M9ZIP6"/>
<evidence type="ECO:0000313" key="2">
    <source>
        <dbReference type="EMBL" id="PJZ68159.1"/>
    </source>
</evidence>
<dbReference type="Proteomes" id="UP000231962">
    <property type="component" value="Unassembled WGS sequence"/>
</dbReference>
<gene>
    <name evidence="2" type="ORF">CH360_17610</name>
    <name evidence="3" type="ORF">CH373_17040</name>
</gene>
<proteinExistence type="predicted"/>
<comment type="caution">
    <text evidence="3">The sequence shown here is derived from an EMBL/GenBank/DDBJ whole genome shotgun (WGS) entry which is preliminary data.</text>
</comment>
<evidence type="ECO:0000313" key="5">
    <source>
        <dbReference type="Proteomes" id="UP000231990"/>
    </source>
</evidence>
<dbReference type="RefSeq" id="WP_100715419.1">
    <property type="nucleotide sequence ID" value="NZ_NPDY01000031.1"/>
</dbReference>
<feature type="region of interest" description="Disordered" evidence="1">
    <location>
        <begin position="128"/>
        <end position="165"/>
    </location>
</feature>
<sequence length="426" mass="48762">MLSEFSRKIGFFALPFLSLSQVLGVDLQTSPDVTNITDFRTDRLAFHYIQLVDSEGRSLPDRNLSKDNSLATLVIIDRGQLTLLKDGYDDPSQVKGKEKEYLGKIYRFTRLKELDEEYYKLPEGERSIGKKSLDAHPEPGGAKTPETQGENPQNNTAPISEPEPKSKEFDLLLKYDDDLLKAYAAEKAAYAEYSRAERIYGKDSPRTSALRNRFVEFASKTRERKNVLLQFLRNPGPETNPYPGDRKDQTFYTNQLNGQPDYYLHSTSPREVDGQMRGEEEVGKKYGDIFRKGRDRLLETHIEKLYYYLWNRDMTNTRIKVENYLKGKKVTVITGDSTVYTMMDKEGDGITESFFVDSPGLRFSWDKEIPNIISISNCTDQSILTKIKGLADDVAMGRVPRKVDKLDLTIPEEQVLSELKPLLKNL</sequence>
<reference evidence="4 5" key="1">
    <citation type="submission" date="2017-07" db="EMBL/GenBank/DDBJ databases">
        <title>Leptospira spp. isolated from tropical soils.</title>
        <authorList>
            <person name="Thibeaux R."/>
            <person name="Iraola G."/>
            <person name="Ferres I."/>
            <person name="Bierque E."/>
            <person name="Girault D."/>
            <person name="Soupe-Gilbert M.-E."/>
            <person name="Picardeau M."/>
            <person name="Goarant C."/>
        </authorList>
    </citation>
    <scope>NUCLEOTIDE SEQUENCE [LARGE SCALE GENOMIC DNA]</scope>
    <source>
        <strain evidence="3 5">FH1-B-B1</strain>
        <strain evidence="2 4">FH1-B-C1</strain>
    </source>
</reference>
<evidence type="ECO:0000256" key="1">
    <source>
        <dbReference type="SAM" id="MobiDB-lite"/>
    </source>
</evidence>
<dbReference type="Proteomes" id="UP000231990">
    <property type="component" value="Unassembled WGS sequence"/>
</dbReference>
<feature type="compositionally biased region" description="Basic and acidic residues" evidence="1">
    <location>
        <begin position="128"/>
        <end position="137"/>
    </location>
</feature>
<name>A0A2M9ZIP6_9LEPT</name>